<comment type="caution">
    <text evidence="4">The sequence shown here is derived from an EMBL/GenBank/DDBJ whole genome shotgun (WGS) entry which is preliminary data.</text>
</comment>
<reference evidence="4" key="1">
    <citation type="submission" date="2017-09" db="EMBL/GenBank/DDBJ databases">
        <title>Contemporary evolution of a Lepidopteran species, Heliothis virescens, in response to modern agricultural practices.</title>
        <authorList>
            <person name="Fritz M.L."/>
            <person name="Deyonke A.M."/>
            <person name="Papanicolaou A."/>
            <person name="Micinski S."/>
            <person name="Westbrook J."/>
            <person name="Gould F."/>
        </authorList>
    </citation>
    <scope>NUCLEOTIDE SEQUENCE [LARGE SCALE GENOMIC DNA]</scope>
    <source>
        <strain evidence="4">HvINT-</strain>
        <tissue evidence="4">Whole body</tissue>
    </source>
</reference>
<gene>
    <name evidence="4" type="ORF">B5V51_5173</name>
</gene>
<feature type="compositionally biased region" description="Basic and acidic residues" evidence="3">
    <location>
        <begin position="223"/>
        <end position="253"/>
    </location>
</feature>
<dbReference type="EMBL" id="NWSH01000235">
    <property type="protein sequence ID" value="PCG78138.1"/>
    <property type="molecule type" value="Genomic_DNA"/>
</dbReference>
<feature type="compositionally biased region" description="Low complexity" evidence="3">
    <location>
        <begin position="258"/>
        <end position="268"/>
    </location>
</feature>
<dbReference type="GO" id="GO:0019903">
    <property type="term" value="F:protein phosphatase binding"/>
    <property type="evidence" value="ECO:0007669"/>
    <property type="project" value="InterPro"/>
</dbReference>
<comment type="similarity">
    <text evidence="1">Belongs to the SAPS family.</text>
</comment>
<dbReference type="GO" id="GO:0005634">
    <property type="term" value="C:nucleus"/>
    <property type="evidence" value="ECO:0007669"/>
    <property type="project" value="TreeGrafter"/>
</dbReference>
<dbReference type="GO" id="GO:0019888">
    <property type="term" value="F:protein phosphatase regulator activity"/>
    <property type="evidence" value="ECO:0007669"/>
    <property type="project" value="TreeGrafter"/>
</dbReference>
<accession>A0A2A4K2I2</accession>
<dbReference type="PANTHER" id="PTHR12634:SF8">
    <property type="entry name" value="FIERY MOUNTAIN, ISOFORM D"/>
    <property type="match status" value="1"/>
</dbReference>
<evidence type="ECO:0000256" key="1">
    <source>
        <dbReference type="ARBA" id="ARBA00006180"/>
    </source>
</evidence>
<proteinExistence type="inferred from homology"/>
<evidence type="ECO:0000313" key="4">
    <source>
        <dbReference type="EMBL" id="PCG78138.1"/>
    </source>
</evidence>
<feature type="region of interest" description="Disordered" evidence="3">
    <location>
        <begin position="219"/>
        <end position="288"/>
    </location>
</feature>
<keyword evidence="2" id="KW-0131">Cell cycle</keyword>
<dbReference type="Pfam" id="PF04499">
    <property type="entry name" value="SAPS"/>
    <property type="match status" value="1"/>
</dbReference>
<dbReference type="InterPro" id="IPR007587">
    <property type="entry name" value="SAPS"/>
</dbReference>
<organism evidence="4">
    <name type="scientific">Heliothis virescens</name>
    <name type="common">Tobacco budworm moth</name>
    <dbReference type="NCBI Taxonomy" id="7102"/>
    <lineage>
        <taxon>Eukaryota</taxon>
        <taxon>Metazoa</taxon>
        <taxon>Ecdysozoa</taxon>
        <taxon>Arthropoda</taxon>
        <taxon>Hexapoda</taxon>
        <taxon>Insecta</taxon>
        <taxon>Pterygota</taxon>
        <taxon>Neoptera</taxon>
        <taxon>Endopterygota</taxon>
        <taxon>Lepidoptera</taxon>
        <taxon>Glossata</taxon>
        <taxon>Ditrysia</taxon>
        <taxon>Noctuoidea</taxon>
        <taxon>Noctuidae</taxon>
        <taxon>Heliothinae</taxon>
        <taxon>Heliothis</taxon>
    </lineage>
</organism>
<evidence type="ECO:0000256" key="3">
    <source>
        <dbReference type="SAM" id="MobiDB-lite"/>
    </source>
</evidence>
<name>A0A2A4K2I2_HELVI</name>
<dbReference type="GO" id="GO:0005829">
    <property type="term" value="C:cytosol"/>
    <property type="evidence" value="ECO:0007669"/>
    <property type="project" value="TreeGrafter"/>
</dbReference>
<dbReference type="AlphaFoldDB" id="A0A2A4K2I2"/>
<evidence type="ECO:0000256" key="2">
    <source>
        <dbReference type="ARBA" id="ARBA00023306"/>
    </source>
</evidence>
<dbReference type="STRING" id="7102.A0A2A4K2I2"/>
<dbReference type="PANTHER" id="PTHR12634">
    <property type="entry name" value="SIT4 YEAST -ASSOCIATING PROTEIN-RELATED"/>
    <property type="match status" value="1"/>
</dbReference>
<protein>
    <submittedName>
        <fullName evidence="4">Uncharacterized protein</fullName>
    </submittedName>
</protein>
<sequence>MFWSGNYIVVRELNFLLKEENVTLSQVLEADDILQECKADNKALIQFLTKPEILAELITLITEEPPKNVELASQYRHANIACEVLTSHLSMLSDRLSLDATQMNRLCDFINREPPLNPLLASYFSKTVEMLLERSPKQDCYLYHIVCLRVLDFFKSRRDFLPNLLRHMATSAIADTFKYFIRLDDLFKKTVMEWLDEHQFLECLIQIVCGTYVPEELAGAQPDGEKAEQETSEKPDANHKDDSGGSDADRDKGSPAPQSSAEAGQPAGAGQGAQDREDEAQAQTPRSRMAAVASANAAALLCDLIINGCAGEGCSTRSRTSWALLARLAAEGGVRALCWRMFTCGAAARERRLSGLRRAARAAAARAGAACAPGGGEAAAEERSAVELAVAPHLPLLHHALLRAPAGGRVGLARVQVAALLAHLALSEVEEVARTMLTLGTPGLLVDMFFRYPNNNFLHAQVYTLIKHALTNRVFRNQYQRHLVEECSLVSRLLEAWRAGGAPRAPHMGHVLLCLARLARALQQPGAEPLPPALQQPWAAFCDHELRPLLQQHDTPLGGYHPSENIYEVEIMSDTLAANYDFNDMAATASMDEMADDVNTDDANEMCRDMASNLESPDFIADGLGIEDADNMRAAKSNFLELARQRFDDDMWDSPGEAEDEAEAEEEPAVAVQDLLDQHSRMYPQCYPLLAIPGWPT</sequence>